<dbReference type="AlphaFoldDB" id="A0AAN6Z5T0"/>
<dbReference type="Proteomes" id="UP001302602">
    <property type="component" value="Unassembled WGS sequence"/>
</dbReference>
<evidence type="ECO:0000313" key="1">
    <source>
        <dbReference type="EMBL" id="KAK4125259.1"/>
    </source>
</evidence>
<dbReference type="GeneID" id="87824664"/>
<gene>
    <name evidence="1" type="ORF">N657DRAFT_550492</name>
</gene>
<proteinExistence type="predicted"/>
<comment type="caution">
    <text evidence="1">The sequence shown here is derived from an EMBL/GenBank/DDBJ whole genome shotgun (WGS) entry which is preliminary data.</text>
</comment>
<reference evidence="1" key="1">
    <citation type="journal article" date="2023" name="Mol. Phylogenet. Evol.">
        <title>Genome-scale phylogeny and comparative genomics of the fungal order Sordariales.</title>
        <authorList>
            <person name="Hensen N."/>
            <person name="Bonometti L."/>
            <person name="Westerberg I."/>
            <person name="Brannstrom I.O."/>
            <person name="Guillou S."/>
            <person name="Cros-Aarteil S."/>
            <person name="Calhoun S."/>
            <person name="Haridas S."/>
            <person name="Kuo A."/>
            <person name="Mondo S."/>
            <person name="Pangilinan J."/>
            <person name="Riley R."/>
            <person name="LaButti K."/>
            <person name="Andreopoulos B."/>
            <person name="Lipzen A."/>
            <person name="Chen C."/>
            <person name="Yan M."/>
            <person name="Daum C."/>
            <person name="Ng V."/>
            <person name="Clum A."/>
            <person name="Steindorff A."/>
            <person name="Ohm R.A."/>
            <person name="Martin F."/>
            <person name="Silar P."/>
            <person name="Natvig D.O."/>
            <person name="Lalanne C."/>
            <person name="Gautier V."/>
            <person name="Ament-Velasquez S.L."/>
            <person name="Kruys A."/>
            <person name="Hutchinson M.I."/>
            <person name="Powell A.J."/>
            <person name="Barry K."/>
            <person name="Miller A.N."/>
            <person name="Grigoriev I.V."/>
            <person name="Debuchy R."/>
            <person name="Gladieux P."/>
            <person name="Hiltunen Thoren M."/>
            <person name="Johannesson H."/>
        </authorList>
    </citation>
    <scope>NUCLEOTIDE SEQUENCE</scope>
    <source>
        <strain evidence="1">CBS 731.68</strain>
    </source>
</reference>
<feature type="non-terminal residue" evidence="1">
    <location>
        <position position="63"/>
    </location>
</feature>
<dbReference type="EMBL" id="MU853226">
    <property type="protein sequence ID" value="KAK4125259.1"/>
    <property type="molecule type" value="Genomic_DNA"/>
</dbReference>
<keyword evidence="2" id="KW-1185">Reference proteome</keyword>
<dbReference type="RefSeq" id="XP_062649030.1">
    <property type="nucleotide sequence ID" value="XM_062787894.1"/>
</dbReference>
<organism evidence="1 2">
    <name type="scientific">Parathielavia appendiculata</name>
    <dbReference type="NCBI Taxonomy" id="2587402"/>
    <lineage>
        <taxon>Eukaryota</taxon>
        <taxon>Fungi</taxon>
        <taxon>Dikarya</taxon>
        <taxon>Ascomycota</taxon>
        <taxon>Pezizomycotina</taxon>
        <taxon>Sordariomycetes</taxon>
        <taxon>Sordariomycetidae</taxon>
        <taxon>Sordariales</taxon>
        <taxon>Chaetomiaceae</taxon>
        <taxon>Parathielavia</taxon>
    </lineage>
</organism>
<evidence type="ECO:0000313" key="2">
    <source>
        <dbReference type="Proteomes" id="UP001302602"/>
    </source>
</evidence>
<protein>
    <submittedName>
        <fullName evidence="1">Uncharacterized protein</fullName>
    </submittedName>
</protein>
<name>A0AAN6Z5T0_9PEZI</name>
<reference evidence="1" key="2">
    <citation type="submission" date="2023-05" db="EMBL/GenBank/DDBJ databases">
        <authorList>
            <consortium name="Lawrence Berkeley National Laboratory"/>
            <person name="Steindorff A."/>
            <person name="Hensen N."/>
            <person name="Bonometti L."/>
            <person name="Westerberg I."/>
            <person name="Brannstrom I.O."/>
            <person name="Guillou S."/>
            <person name="Cros-Aarteil S."/>
            <person name="Calhoun S."/>
            <person name="Haridas S."/>
            <person name="Kuo A."/>
            <person name="Mondo S."/>
            <person name="Pangilinan J."/>
            <person name="Riley R."/>
            <person name="Labutti K."/>
            <person name="Andreopoulos B."/>
            <person name="Lipzen A."/>
            <person name="Chen C."/>
            <person name="Yanf M."/>
            <person name="Daum C."/>
            <person name="Ng V."/>
            <person name="Clum A."/>
            <person name="Ohm R."/>
            <person name="Martin F."/>
            <person name="Silar P."/>
            <person name="Natvig D."/>
            <person name="Lalanne C."/>
            <person name="Gautier V."/>
            <person name="Ament-Velasquez S.L."/>
            <person name="Kruys A."/>
            <person name="Hutchinson M.I."/>
            <person name="Powell A.J."/>
            <person name="Barry K."/>
            <person name="Miller A.N."/>
            <person name="Grigoriev I.V."/>
            <person name="Debuchy R."/>
            <person name="Gladieux P."/>
            <person name="Thoren M.H."/>
            <person name="Johannesson H."/>
        </authorList>
    </citation>
    <scope>NUCLEOTIDE SEQUENCE</scope>
    <source>
        <strain evidence="1">CBS 731.68</strain>
    </source>
</reference>
<sequence length="63" mass="7338">MDESQGYQLQEWTMLFVNSVQAERRRREEHTTDTWRSIQEYAAAADRKIKEALGSEGPALRPV</sequence>
<accession>A0AAN6Z5T0</accession>